<dbReference type="PANTHER" id="PTHR47103">
    <property type="entry name" value="DNA-BINDING PROTEIN"/>
    <property type="match status" value="1"/>
</dbReference>
<dbReference type="InterPro" id="IPR013604">
    <property type="entry name" value="7TM_chemorcpt"/>
</dbReference>
<evidence type="ECO:0000256" key="1">
    <source>
        <dbReference type="ARBA" id="ARBA00004651"/>
    </source>
</evidence>
<evidence type="ECO:0000256" key="4">
    <source>
        <dbReference type="ARBA" id="ARBA00022723"/>
    </source>
</evidence>
<dbReference type="EnsemblMetazoa" id="XM_038012642.1">
    <property type="protein sequence ID" value="XP_037868570.1"/>
    <property type="gene ID" value="LOC105842431"/>
</dbReference>
<evidence type="ECO:0000313" key="13">
    <source>
        <dbReference type="EnsemblMetazoa" id="XP_037868570.1"/>
    </source>
</evidence>
<sequence length="253" mass="29373">MHKILNLLPEKFNTFKSIWNNIDVEKKNLDELTRRIKNELEFIKEDSIIESREILKGNEKRCFICNKPGHIARFCKNKKCDLCGKSGHSTDECYRNKICTRCSKKGHIKQFCRTYNSILLNSLSLLIDMVRFTNISVRIMIGSQNLAYNCGYFPAVSSIFRLLTCGAVIINLVSHCERVYYQRTRICNVIDHMIVNKNLSRESTEALQEFRNLVQNHPIEFNMANFFQLNYSLLVSIASVVVTYTIILLQSVN</sequence>
<feature type="domain" description="CCHC-type" evidence="12">
    <location>
        <begin position="61"/>
        <end position="77"/>
    </location>
</feature>
<keyword evidence="6 10" id="KW-0863">Zinc-finger</keyword>
<dbReference type="Gene3D" id="4.10.60.10">
    <property type="entry name" value="Zinc finger, CCHC-type"/>
    <property type="match status" value="1"/>
</dbReference>
<dbReference type="SUPFAM" id="SSF57756">
    <property type="entry name" value="Retrovirus zinc finger-like domains"/>
    <property type="match status" value="1"/>
</dbReference>
<evidence type="ECO:0000256" key="3">
    <source>
        <dbReference type="ARBA" id="ARBA00022692"/>
    </source>
</evidence>
<keyword evidence="3 11" id="KW-0812">Transmembrane</keyword>
<feature type="transmembrane region" description="Helical" evidence="11">
    <location>
        <begin position="152"/>
        <end position="173"/>
    </location>
</feature>
<keyword evidence="2" id="KW-1003">Cell membrane</keyword>
<dbReference type="GO" id="GO:0003676">
    <property type="term" value="F:nucleic acid binding"/>
    <property type="evidence" value="ECO:0007669"/>
    <property type="project" value="InterPro"/>
</dbReference>
<dbReference type="GO" id="GO:0008270">
    <property type="term" value="F:zinc ion binding"/>
    <property type="evidence" value="ECO:0007669"/>
    <property type="project" value="UniProtKB-KW"/>
</dbReference>
<proteinExistence type="predicted"/>
<dbReference type="PANTHER" id="PTHR47103:SF8">
    <property type="entry name" value="DNA-BINDING PROTEIN"/>
    <property type="match status" value="1"/>
</dbReference>
<keyword evidence="8 11" id="KW-1133">Transmembrane helix</keyword>
<evidence type="ECO:0000259" key="12">
    <source>
        <dbReference type="PROSITE" id="PS50158"/>
    </source>
</evidence>
<evidence type="ECO:0000256" key="6">
    <source>
        <dbReference type="ARBA" id="ARBA00022771"/>
    </source>
</evidence>
<evidence type="ECO:0000256" key="2">
    <source>
        <dbReference type="ARBA" id="ARBA00022475"/>
    </source>
</evidence>
<name>A0A8R2QTJ7_BOMMO</name>
<keyword evidence="7" id="KW-0862">Zinc</keyword>
<dbReference type="InterPro" id="IPR001878">
    <property type="entry name" value="Znf_CCHC"/>
</dbReference>
<evidence type="ECO:0000256" key="8">
    <source>
        <dbReference type="ARBA" id="ARBA00022989"/>
    </source>
</evidence>
<feature type="transmembrane region" description="Helical" evidence="11">
    <location>
        <begin position="231"/>
        <end position="252"/>
    </location>
</feature>
<keyword evidence="4" id="KW-0479">Metal-binding</keyword>
<evidence type="ECO:0000256" key="7">
    <source>
        <dbReference type="ARBA" id="ARBA00022833"/>
    </source>
</evidence>
<comment type="subcellular location">
    <subcellularLocation>
        <location evidence="1">Cell membrane</location>
        <topology evidence="1">Multi-pass membrane protein</topology>
    </subcellularLocation>
</comment>
<accession>A0A8R2QTJ7</accession>
<dbReference type="Pfam" id="PF08395">
    <property type="entry name" value="7tm_7"/>
    <property type="match status" value="1"/>
</dbReference>
<dbReference type="Proteomes" id="UP000005204">
    <property type="component" value="Unassembled WGS sequence"/>
</dbReference>
<dbReference type="SMART" id="SM00343">
    <property type="entry name" value="ZnF_C2HC"/>
    <property type="match status" value="3"/>
</dbReference>
<evidence type="ECO:0000256" key="5">
    <source>
        <dbReference type="ARBA" id="ARBA00022737"/>
    </source>
</evidence>
<feature type="transmembrane region" description="Helical" evidence="11">
    <location>
        <begin position="114"/>
        <end position="132"/>
    </location>
</feature>
<evidence type="ECO:0000313" key="14">
    <source>
        <dbReference type="Proteomes" id="UP000005204"/>
    </source>
</evidence>
<keyword evidence="9 11" id="KW-0472">Membrane</keyword>
<dbReference type="InterPro" id="IPR036875">
    <property type="entry name" value="Znf_CCHC_sf"/>
</dbReference>
<reference evidence="14" key="1">
    <citation type="journal article" date="2008" name="Insect Biochem. Mol. Biol.">
        <title>The genome of a lepidopteran model insect, the silkworm Bombyx mori.</title>
        <authorList>
            <consortium name="International Silkworm Genome Consortium"/>
        </authorList>
    </citation>
    <scope>NUCLEOTIDE SEQUENCE [LARGE SCALE GENOMIC DNA]</scope>
    <source>
        <strain evidence="14">p50T</strain>
    </source>
</reference>
<reference evidence="13" key="2">
    <citation type="submission" date="2022-06" db="UniProtKB">
        <authorList>
            <consortium name="EnsemblMetazoa"/>
        </authorList>
    </citation>
    <scope>IDENTIFICATION</scope>
    <source>
        <strain evidence="13">p50T (Dazao)</strain>
    </source>
</reference>
<dbReference type="GO" id="GO:0050909">
    <property type="term" value="P:sensory perception of taste"/>
    <property type="evidence" value="ECO:0007669"/>
    <property type="project" value="InterPro"/>
</dbReference>
<evidence type="ECO:0000256" key="11">
    <source>
        <dbReference type="SAM" id="Phobius"/>
    </source>
</evidence>
<dbReference type="AlphaFoldDB" id="A0A8R2QTJ7"/>
<protein>
    <recommendedName>
        <fullName evidence="12">CCHC-type domain-containing protein</fullName>
    </recommendedName>
</protein>
<dbReference type="PROSITE" id="PS50158">
    <property type="entry name" value="ZF_CCHC"/>
    <property type="match status" value="1"/>
</dbReference>
<dbReference type="GO" id="GO:0005886">
    <property type="term" value="C:plasma membrane"/>
    <property type="evidence" value="ECO:0007669"/>
    <property type="project" value="UniProtKB-SubCell"/>
</dbReference>
<organism evidence="13 14">
    <name type="scientific">Bombyx mori</name>
    <name type="common">Silk moth</name>
    <dbReference type="NCBI Taxonomy" id="7091"/>
    <lineage>
        <taxon>Eukaryota</taxon>
        <taxon>Metazoa</taxon>
        <taxon>Ecdysozoa</taxon>
        <taxon>Arthropoda</taxon>
        <taxon>Hexapoda</taxon>
        <taxon>Insecta</taxon>
        <taxon>Pterygota</taxon>
        <taxon>Neoptera</taxon>
        <taxon>Endopterygota</taxon>
        <taxon>Lepidoptera</taxon>
        <taxon>Glossata</taxon>
        <taxon>Ditrysia</taxon>
        <taxon>Bombycoidea</taxon>
        <taxon>Bombycidae</taxon>
        <taxon>Bombycinae</taxon>
        <taxon>Bombyx</taxon>
    </lineage>
</organism>
<evidence type="ECO:0000256" key="9">
    <source>
        <dbReference type="ARBA" id="ARBA00023136"/>
    </source>
</evidence>
<gene>
    <name evidence="13" type="primary">105842431</name>
</gene>
<evidence type="ECO:0000256" key="10">
    <source>
        <dbReference type="PROSITE-ProRule" id="PRU00047"/>
    </source>
</evidence>
<keyword evidence="14" id="KW-1185">Reference proteome</keyword>
<keyword evidence="5" id="KW-0677">Repeat</keyword>